<dbReference type="HOGENOM" id="CLU_049301_2_0_2"/>
<dbReference type="RefSeq" id="WP_012940914.1">
    <property type="nucleotide sequence ID" value="NC_013741.1"/>
</dbReference>
<dbReference type="KEGG" id="apo:Arcpr_1532"/>
<name>D2REN4_ARCPA</name>
<dbReference type="EMBL" id="CP001857">
    <property type="protein sequence ID" value="ADB58578.1"/>
    <property type="molecule type" value="Genomic_DNA"/>
</dbReference>
<feature type="domain" description="UspA" evidence="2">
    <location>
        <begin position="142"/>
        <end position="233"/>
    </location>
</feature>
<dbReference type="SUPFAM" id="SSF52402">
    <property type="entry name" value="Adenine nucleotide alpha hydrolases-like"/>
    <property type="match status" value="2"/>
</dbReference>
<dbReference type="Gene3D" id="3.40.50.620">
    <property type="entry name" value="HUPs"/>
    <property type="match status" value="2"/>
</dbReference>
<dbReference type="eggNOG" id="arCOG00449">
    <property type="taxonomic scope" value="Archaea"/>
</dbReference>
<dbReference type="PaxDb" id="572546-Arcpr_1532"/>
<dbReference type="Proteomes" id="UP000001901">
    <property type="component" value="Chromosome"/>
</dbReference>
<sequence>MIDEVLIVRVININRVLETLIDRESWIEKEKMASLEKFEEHESFFKLNDIKCRSILRVGDPAEEIVGVANEEGANLIAMGHRGRSFLKKILLGSVAEGVVRLSKILVLVVKGGIEIFRTVLYVHYPLESDPPEFLKEIPYERLYIMHVVEPMLPPESTTHLVRERVDEAKKRLEEIAKDLNGEVIVKVGGVAKMIIKTATELRVGCIVLKTRKFTRVTDDVLRYAKKSVLVIKES</sequence>
<dbReference type="PANTHER" id="PTHR46268">
    <property type="entry name" value="STRESS RESPONSE PROTEIN NHAX"/>
    <property type="match status" value="1"/>
</dbReference>
<reference evidence="3 4" key="1">
    <citation type="journal article" date="2010" name="Stand. Genomic Sci.">
        <title>Complete genome sequence of Archaeoglobus profundus type strain (AV18).</title>
        <authorList>
            <person name="von Jan M."/>
            <person name="Lapidus A."/>
            <person name="Del Rio T.G."/>
            <person name="Copeland A."/>
            <person name="Tice H."/>
            <person name="Cheng J.F."/>
            <person name="Lucas S."/>
            <person name="Chen F."/>
            <person name="Nolan M."/>
            <person name="Goodwin L."/>
            <person name="Han C."/>
            <person name="Pitluck S."/>
            <person name="Liolios K."/>
            <person name="Ivanova N."/>
            <person name="Mavromatis K."/>
            <person name="Ovchinnikova G."/>
            <person name="Chertkov O."/>
            <person name="Pati A."/>
            <person name="Chen A."/>
            <person name="Palaniappan K."/>
            <person name="Land M."/>
            <person name="Hauser L."/>
            <person name="Chang Y.J."/>
            <person name="Jeffries C.D."/>
            <person name="Saunders E."/>
            <person name="Brettin T."/>
            <person name="Detter J.C."/>
            <person name="Chain P."/>
            <person name="Eichinger K."/>
            <person name="Huber H."/>
            <person name="Spring S."/>
            <person name="Rohde M."/>
            <person name="Goker M."/>
            <person name="Wirth R."/>
            <person name="Woyke T."/>
            <person name="Bristow J."/>
            <person name="Eisen J.A."/>
            <person name="Markowitz V."/>
            <person name="Hugenholtz P."/>
            <person name="Kyrpides N.C."/>
            <person name="Klenk H.P."/>
        </authorList>
    </citation>
    <scope>NUCLEOTIDE SEQUENCE [LARGE SCALE GENOMIC DNA]</scope>
    <source>
        <strain evidence="4">DSM 5631 / JCM 9629 / NBRC 100127 / Av18</strain>
    </source>
</reference>
<evidence type="ECO:0000313" key="4">
    <source>
        <dbReference type="Proteomes" id="UP000001901"/>
    </source>
</evidence>
<dbReference type="PRINTS" id="PR01438">
    <property type="entry name" value="UNVRSLSTRESS"/>
</dbReference>
<protein>
    <submittedName>
        <fullName evidence="3">UspA domain protein</fullName>
    </submittedName>
</protein>
<dbReference type="GeneID" id="8740222"/>
<dbReference type="OrthoDB" id="105697at2157"/>
<evidence type="ECO:0000313" key="3">
    <source>
        <dbReference type="EMBL" id="ADB58578.1"/>
    </source>
</evidence>
<dbReference type="STRING" id="572546.Arcpr_1532"/>
<dbReference type="InterPro" id="IPR014729">
    <property type="entry name" value="Rossmann-like_a/b/a_fold"/>
</dbReference>
<dbReference type="AlphaFoldDB" id="D2REN4"/>
<evidence type="ECO:0000256" key="1">
    <source>
        <dbReference type="ARBA" id="ARBA00008791"/>
    </source>
</evidence>
<dbReference type="InterPro" id="IPR006016">
    <property type="entry name" value="UspA"/>
</dbReference>
<feature type="domain" description="UspA" evidence="2">
    <location>
        <begin position="4"/>
        <end position="111"/>
    </location>
</feature>
<dbReference type="CDD" id="cd00293">
    <property type="entry name" value="USP-like"/>
    <property type="match status" value="2"/>
</dbReference>
<proteinExistence type="inferred from homology"/>
<dbReference type="Pfam" id="PF00582">
    <property type="entry name" value="Usp"/>
    <property type="match status" value="2"/>
</dbReference>
<evidence type="ECO:0000259" key="2">
    <source>
        <dbReference type="Pfam" id="PF00582"/>
    </source>
</evidence>
<dbReference type="PANTHER" id="PTHR46268:SF6">
    <property type="entry name" value="UNIVERSAL STRESS PROTEIN UP12"/>
    <property type="match status" value="1"/>
</dbReference>
<comment type="similarity">
    <text evidence="1">Belongs to the universal stress protein A family.</text>
</comment>
<gene>
    <name evidence="3" type="ordered locus">Arcpr_1532</name>
</gene>
<dbReference type="InterPro" id="IPR006015">
    <property type="entry name" value="Universal_stress_UspA"/>
</dbReference>
<accession>D2REN4</accession>
<keyword evidence="4" id="KW-1185">Reference proteome</keyword>
<organism evidence="3 4">
    <name type="scientific">Archaeoglobus profundus (strain DSM 5631 / JCM 9629 / NBRC 100127 / Av18)</name>
    <dbReference type="NCBI Taxonomy" id="572546"/>
    <lineage>
        <taxon>Archaea</taxon>
        <taxon>Methanobacteriati</taxon>
        <taxon>Methanobacteriota</taxon>
        <taxon>Archaeoglobi</taxon>
        <taxon>Archaeoglobales</taxon>
        <taxon>Archaeoglobaceae</taxon>
        <taxon>Archaeoglobus</taxon>
    </lineage>
</organism>